<dbReference type="SUPFAM" id="SSF55681">
    <property type="entry name" value="Class II aaRS and biotin synthetases"/>
    <property type="match status" value="1"/>
</dbReference>
<organism evidence="3 4">
    <name type="scientific">Candidatus Edwardsbacteria bacterium GWF2_54_11</name>
    <dbReference type="NCBI Taxonomy" id="1817851"/>
    <lineage>
        <taxon>Bacteria</taxon>
        <taxon>Candidatus Edwardsiibacteriota</taxon>
    </lineage>
</organism>
<evidence type="ECO:0000313" key="3">
    <source>
        <dbReference type="EMBL" id="OGF08403.1"/>
    </source>
</evidence>
<reference evidence="3 4" key="1">
    <citation type="journal article" date="2016" name="Nat. Commun.">
        <title>Thousands of microbial genomes shed light on interconnected biogeochemical processes in an aquifer system.</title>
        <authorList>
            <person name="Anantharaman K."/>
            <person name="Brown C.T."/>
            <person name="Hug L.A."/>
            <person name="Sharon I."/>
            <person name="Castelle C.J."/>
            <person name="Probst A.J."/>
            <person name="Thomas B.C."/>
            <person name="Singh A."/>
            <person name="Wilkins M.J."/>
            <person name="Karaoz U."/>
            <person name="Brodie E.L."/>
            <person name="Williams K.H."/>
            <person name="Hubbard S.S."/>
            <person name="Banfield J.F."/>
        </authorList>
    </citation>
    <scope>NUCLEOTIDE SEQUENCE [LARGE SCALE GENOMIC DNA]</scope>
</reference>
<dbReference type="GO" id="GO:0005737">
    <property type="term" value="C:cytoplasm"/>
    <property type="evidence" value="ECO:0007669"/>
    <property type="project" value="TreeGrafter"/>
</dbReference>
<dbReference type="InterPro" id="IPR004408">
    <property type="entry name" value="Biotin_CoA_COase_ligase"/>
</dbReference>
<evidence type="ECO:0000256" key="1">
    <source>
        <dbReference type="ARBA" id="ARBA00022598"/>
    </source>
</evidence>
<gene>
    <name evidence="3" type="ORF">A2024_06765</name>
</gene>
<feature type="domain" description="BPL/LPL catalytic" evidence="2">
    <location>
        <begin position="7"/>
        <end position="196"/>
    </location>
</feature>
<dbReference type="PANTHER" id="PTHR12835:SF5">
    <property type="entry name" value="BIOTIN--PROTEIN LIGASE"/>
    <property type="match status" value="1"/>
</dbReference>
<dbReference type="InterPro" id="IPR004143">
    <property type="entry name" value="BPL_LPL_catalytic"/>
</dbReference>
<protein>
    <submittedName>
        <fullName evidence="3">Biotin--[acetyl-CoA-carboxylase] ligase</fullName>
    </submittedName>
</protein>
<dbReference type="Gene3D" id="3.30.930.10">
    <property type="entry name" value="Bira Bifunctional Protein, Domain 2"/>
    <property type="match status" value="1"/>
</dbReference>
<dbReference type="NCBIfam" id="TIGR00121">
    <property type="entry name" value="birA_ligase"/>
    <property type="match status" value="1"/>
</dbReference>
<sequence>MKNLDIKYIQKNLRTLEFGRKLFYFDRLDSTSSHLAELSKGLAGQGTVVIAEQQTAGRGRQGNSWYSPPGPGLYFSLLLKPKLPSIKLSGLTLALGCSAAEAIEKVVKNPIAVKWPNDLYCNSRKVGGILTEMQSHGGLIDNAVVGIGLNVNNQSVPPELSDIASSLLLETGKTCSREDLLIGLLTRLEDDYRAFAKQGLPAFADRLSGRFFLKGKRASVQDGLNLQLKGVVIGFDSDGGLLLADDRGRTVKCSSGTVMEMEP</sequence>
<dbReference type="PANTHER" id="PTHR12835">
    <property type="entry name" value="BIOTIN PROTEIN LIGASE"/>
    <property type="match status" value="1"/>
</dbReference>
<comment type="caution">
    <text evidence="3">The sequence shown here is derived from an EMBL/GenBank/DDBJ whole genome shotgun (WGS) entry which is preliminary data.</text>
</comment>
<evidence type="ECO:0000313" key="4">
    <source>
        <dbReference type="Proteomes" id="UP000177230"/>
    </source>
</evidence>
<dbReference type="PROSITE" id="PS51733">
    <property type="entry name" value="BPL_LPL_CATALYTIC"/>
    <property type="match status" value="1"/>
</dbReference>
<dbReference type="Proteomes" id="UP000177230">
    <property type="component" value="Unassembled WGS sequence"/>
</dbReference>
<accession>A0A1F5R2Z1</accession>
<name>A0A1F5R2Z1_9BACT</name>
<dbReference type="AlphaFoldDB" id="A0A1F5R2Z1"/>
<dbReference type="EMBL" id="MFFM01000047">
    <property type="protein sequence ID" value="OGF08403.1"/>
    <property type="molecule type" value="Genomic_DNA"/>
</dbReference>
<dbReference type="InterPro" id="IPR045864">
    <property type="entry name" value="aa-tRNA-synth_II/BPL/LPL"/>
</dbReference>
<dbReference type="CDD" id="cd16442">
    <property type="entry name" value="BPL"/>
    <property type="match status" value="1"/>
</dbReference>
<proteinExistence type="predicted"/>
<dbReference type="Pfam" id="PF03099">
    <property type="entry name" value="BPL_LplA_LipB"/>
    <property type="match status" value="1"/>
</dbReference>
<keyword evidence="1 3" id="KW-0436">Ligase</keyword>
<evidence type="ECO:0000259" key="2">
    <source>
        <dbReference type="PROSITE" id="PS51733"/>
    </source>
</evidence>
<dbReference type="GO" id="GO:0004077">
    <property type="term" value="F:biotin--[biotin carboxyl-carrier protein] ligase activity"/>
    <property type="evidence" value="ECO:0007669"/>
    <property type="project" value="InterPro"/>
</dbReference>